<evidence type="ECO:0000313" key="3">
    <source>
        <dbReference type="Proteomes" id="UP000438429"/>
    </source>
</evidence>
<dbReference type="EMBL" id="VEVO01000015">
    <property type="protein sequence ID" value="KAF0030911.1"/>
    <property type="molecule type" value="Genomic_DNA"/>
</dbReference>
<feature type="region of interest" description="Disordered" evidence="1">
    <location>
        <begin position="1"/>
        <end position="41"/>
    </location>
</feature>
<name>A0A6A4SIF3_SCOMX</name>
<comment type="caution">
    <text evidence="2">The sequence shown here is derived from an EMBL/GenBank/DDBJ whole genome shotgun (WGS) entry which is preliminary data.</text>
</comment>
<dbReference type="AlphaFoldDB" id="A0A6A4SIF3"/>
<evidence type="ECO:0000256" key="1">
    <source>
        <dbReference type="SAM" id="MobiDB-lite"/>
    </source>
</evidence>
<proteinExistence type="predicted"/>
<dbReference type="Proteomes" id="UP000438429">
    <property type="component" value="Unassembled WGS sequence"/>
</dbReference>
<sequence>MAESVGRSRGGGACASPNKETARSRLIGPRPAPRGRKRRKHCRSDESVVYVRFSNVVTCKRNNLTSFDSWR</sequence>
<evidence type="ECO:0000313" key="2">
    <source>
        <dbReference type="EMBL" id="KAF0030911.1"/>
    </source>
</evidence>
<gene>
    <name evidence="2" type="ORF">F2P81_017642</name>
</gene>
<accession>A0A6A4SIF3</accession>
<reference evidence="2 3" key="1">
    <citation type="submission" date="2019-06" db="EMBL/GenBank/DDBJ databases">
        <title>Draft genomes of female and male turbot (Scophthalmus maximus).</title>
        <authorList>
            <person name="Xu H."/>
            <person name="Xu X.-W."/>
            <person name="Shao C."/>
            <person name="Chen S."/>
        </authorList>
    </citation>
    <scope>NUCLEOTIDE SEQUENCE [LARGE SCALE GENOMIC DNA]</scope>
    <source>
        <strain evidence="2">Ysfricsl-2016a</strain>
        <tissue evidence="2">Blood</tissue>
    </source>
</reference>
<organism evidence="2 3">
    <name type="scientific">Scophthalmus maximus</name>
    <name type="common">Turbot</name>
    <name type="synonym">Psetta maxima</name>
    <dbReference type="NCBI Taxonomy" id="52904"/>
    <lineage>
        <taxon>Eukaryota</taxon>
        <taxon>Metazoa</taxon>
        <taxon>Chordata</taxon>
        <taxon>Craniata</taxon>
        <taxon>Vertebrata</taxon>
        <taxon>Euteleostomi</taxon>
        <taxon>Actinopterygii</taxon>
        <taxon>Neopterygii</taxon>
        <taxon>Teleostei</taxon>
        <taxon>Neoteleostei</taxon>
        <taxon>Acanthomorphata</taxon>
        <taxon>Carangaria</taxon>
        <taxon>Pleuronectiformes</taxon>
        <taxon>Pleuronectoidei</taxon>
        <taxon>Scophthalmidae</taxon>
        <taxon>Scophthalmus</taxon>
    </lineage>
</organism>
<protein>
    <submittedName>
        <fullName evidence="2">Uncharacterized protein</fullName>
    </submittedName>
</protein>